<dbReference type="InterPro" id="IPR003959">
    <property type="entry name" value="ATPase_AAA_core"/>
</dbReference>
<keyword evidence="6" id="KW-0472">Membrane</keyword>
<dbReference type="VEuPathDB" id="GiardiaDB:DHA2_16795"/>
<evidence type="ECO:0000256" key="1">
    <source>
        <dbReference type="ARBA" id="ARBA00004481"/>
    </source>
</evidence>
<dbReference type="GO" id="GO:0016197">
    <property type="term" value="P:endosomal transport"/>
    <property type="evidence" value="ECO:0007669"/>
    <property type="project" value="TreeGrafter"/>
</dbReference>
<evidence type="ECO:0000313" key="10">
    <source>
        <dbReference type="EMBL" id="ESU35811.1"/>
    </source>
</evidence>
<dbReference type="EMBL" id="AHGT01000067">
    <property type="protein sequence ID" value="ESU35811.1"/>
    <property type="molecule type" value="Genomic_DNA"/>
</dbReference>
<evidence type="ECO:0000256" key="4">
    <source>
        <dbReference type="ARBA" id="ARBA00022753"/>
    </source>
</evidence>
<dbReference type="SUPFAM" id="SSF52540">
    <property type="entry name" value="P-loop containing nucleoside triphosphate hydrolases"/>
    <property type="match status" value="1"/>
</dbReference>
<dbReference type="VEuPathDB" id="GiardiaDB:QR46_1605"/>
<sequence>MHGQFLARDITYQRLWKIGSNTFHIPNYRDNQVRKKMANIVQLAKQHRAMAIEYEERGVFVGAIRSYKLAAEGFLKAAMFYEDKVWSDMYKKQAMDIITRLDQIHDAQAKGLLRPPKSPISANKNDVRQGAPSKESKASDPLSAAISNAIVRMKPDVKWDDVVGLEKAKEALKEAVILPMMFPQLFQGKREPWRGILLYGCPGTGKSFLAKAVAAECDATFFSVSSSDLVSKYVGESARLIKALFELARAEKQAVIFIDEIDALASARGGGEESDASRQIKTEFLVQMQGVGKTGGNVLVLGATNYPEALDSAIRRRFEKRIEIVLPDAAARKNILRSGIGSTPNVLTDSDFAELGEKTANYSGSDLNVLCREALMVPIRELQRAEYFTKKDGFYYPCEANDPGAEKLSLTDFTLNSDDRKLGVPPVTRRHMDMALSTTKSSVSRADIERINMFSKEFGESGAYNPDVEAEPEQNPSHGQQKTDSSASTGNAGKKNTSPAKKSHSRASTGGSKSGKTSK</sequence>
<evidence type="ECO:0000259" key="9">
    <source>
        <dbReference type="SMART" id="SM00382"/>
    </source>
</evidence>
<reference evidence="10 11" key="2">
    <citation type="journal article" date="2013" name="Genome Biol. Evol.">
        <title>Genome sequencing of Giardia lamblia genotypes A2 and B isolates (DH and GS) and comparative analysis with the genomes of genotypes A1 and E (WB and Pig).</title>
        <authorList>
            <person name="Adam R.D."/>
            <person name="Dahlstrom E.W."/>
            <person name="Martens C.A."/>
            <person name="Bruno D.P."/>
            <person name="Barbian K.D."/>
            <person name="Ricklefs S.M."/>
            <person name="Hernandez M.M."/>
            <person name="Narla N.P."/>
            <person name="Patel R.B."/>
            <person name="Porcella S.F."/>
            <person name="Nash T.E."/>
        </authorList>
    </citation>
    <scope>NUCLEOTIDE SEQUENCE [LARGE SCALE GENOMIC DNA]</scope>
    <source>
        <strain evidence="10 11">DH</strain>
    </source>
</reference>
<dbReference type="InterPro" id="IPR041569">
    <property type="entry name" value="AAA_lid_3"/>
</dbReference>
<evidence type="ECO:0000256" key="3">
    <source>
        <dbReference type="ARBA" id="ARBA00022741"/>
    </source>
</evidence>
<protein>
    <submittedName>
        <fullName evidence="10">Putative AAA family protein</fullName>
    </submittedName>
</protein>
<feature type="region of interest" description="Disordered" evidence="8">
    <location>
        <begin position="459"/>
        <end position="519"/>
    </location>
</feature>
<comment type="caution">
    <text evidence="10">The sequence shown here is derived from an EMBL/GenBank/DDBJ whole genome shotgun (WGS) entry which is preliminary data.</text>
</comment>
<proteinExistence type="inferred from homology"/>
<reference evidence="11" key="1">
    <citation type="submission" date="2012-02" db="EMBL/GenBank/DDBJ databases">
        <title>Genome sequencing of Giardia lamblia Genotypes A2 and B isolates (DH and GS) and comparative analysis with the genomes of Genotypes A1 and E (WB and Pig).</title>
        <authorList>
            <person name="Adam R."/>
            <person name="Dahlstrom E."/>
            <person name="Martens C."/>
            <person name="Bruno D."/>
            <person name="Barbian K."/>
            <person name="Porcella S.F."/>
            <person name="Nash T."/>
        </authorList>
    </citation>
    <scope>NUCLEOTIDE SEQUENCE</scope>
    <source>
        <strain evidence="11">DH</strain>
    </source>
</reference>
<dbReference type="GO" id="GO:0016887">
    <property type="term" value="F:ATP hydrolysis activity"/>
    <property type="evidence" value="ECO:0007669"/>
    <property type="project" value="InterPro"/>
</dbReference>
<keyword evidence="5 7" id="KW-0067">ATP-binding</keyword>
<dbReference type="VEuPathDB" id="GiardiaDB:GL50581_3137"/>
<name>V6TAB1_GIAIN</name>
<keyword evidence="4" id="KW-0967">Endosome</keyword>
<dbReference type="InterPro" id="IPR003960">
    <property type="entry name" value="ATPase_AAA_CS"/>
</dbReference>
<evidence type="ECO:0000256" key="6">
    <source>
        <dbReference type="ARBA" id="ARBA00023136"/>
    </source>
</evidence>
<dbReference type="GO" id="GO:0007033">
    <property type="term" value="P:vacuole organization"/>
    <property type="evidence" value="ECO:0007669"/>
    <property type="project" value="TreeGrafter"/>
</dbReference>
<dbReference type="InterPro" id="IPR050304">
    <property type="entry name" value="MT-severing_AAA_ATPase"/>
</dbReference>
<dbReference type="Pfam" id="PF00004">
    <property type="entry name" value="AAA"/>
    <property type="match status" value="1"/>
</dbReference>
<dbReference type="VEuPathDB" id="GiardiaDB:GL50803_0016795"/>
<feature type="region of interest" description="Disordered" evidence="8">
    <location>
        <begin position="112"/>
        <end position="141"/>
    </location>
</feature>
<comment type="similarity">
    <text evidence="2 7">Belongs to the AAA ATPase family.</text>
</comment>
<dbReference type="GO" id="GO:0005524">
    <property type="term" value="F:ATP binding"/>
    <property type="evidence" value="ECO:0007669"/>
    <property type="project" value="UniProtKB-KW"/>
</dbReference>
<dbReference type="FunFam" id="3.40.50.300:FF:000043">
    <property type="entry name" value="Vacuolar protein sorting-associated protein 4"/>
    <property type="match status" value="1"/>
</dbReference>
<dbReference type="SMART" id="SM00382">
    <property type="entry name" value="AAA"/>
    <property type="match status" value="1"/>
</dbReference>
<dbReference type="Gene3D" id="1.10.8.60">
    <property type="match status" value="1"/>
</dbReference>
<dbReference type="SUPFAM" id="SSF116846">
    <property type="entry name" value="MIT domain"/>
    <property type="match status" value="1"/>
</dbReference>
<evidence type="ECO:0000256" key="8">
    <source>
        <dbReference type="SAM" id="MobiDB-lite"/>
    </source>
</evidence>
<dbReference type="Pfam" id="PF09336">
    <property type="entry name" value="Vps4_C"/>
    <property type="match status" value="1"/>
</dbReference>
<dbReference type="PANTHER" id="PTHR23074">
    <property type="entry name" value="AAA DOMAIN-CONTAINING"/>
    <property type="match status" value="1"/>
</dbReference>
<dbReference type="AlphaFoldDB" id="V6TAB1"/>
<dbReference type="PANTHER" id="PTHR23074:SF83">
    <property type="entry name" value="VACUOLAR PROTEIN SORTING-ASSOCIATED PROTEIN 4A"/>
    <property type="match status" value="1"/>
</dbReference>
<feature type="compositionally biased region" description="Polar residues" evidence="8">
    <location>
        <begin position="474"/>
        <end position="500"/>
    </location>
</feature>
<dbReference type="GO" id="GO:0010008">
    <property type="term" value="C:endosome membrane"/>
    <property type="evidence" value="ECO:0007669"/>
    <property type="project" value="UniProtKB-SubCell"/>
</dbReference>
<dbReference type="InterPro" id="IPR003593">
    <property type="entry name" value="AAA+_ATPase"/>
</dbReference>
<dbReference type="Gene3D" id="3.40.50.300">
    <property type="entry name" value="P-loop containing nucleotide triphosphate hydrolases"/>
    <property type="match status" value="1"/>
</dbReference>
<gene>
    <name evidence="10" type="ORF">DHA2_16795</name>
</gene>
<feature type="domain" description="AAA+ ATPase" evidence="9">
    <location>
        <begin position="192"/>
        <end position="328"/>
    </location>
</feature>
<feature type="compositionally biased region" description="Low complexity" evidence="8">
    <location>
        <begin position="508"/>
        <end position="519"/>
    </location>
</feature>
<accession>V6TAB1</accession>
<dbReference type="Proteomes" id="UP000018320">
    <property type="component" value="Unassembled WGS sequence"/>
</dbReference>
<organism evidence="10 11">
    <name type="scientific">Giardia intestinalis</name>
    <name type="common">Giardia lamblia</name>
    <dbReference type="NCBI Taxonomy" id="5741"/>
    <lineage>
        <taxon>Eukaryota</taxon>
        <taxon>Metamonada</taxon>
        <taxon>Diplomonadida</taxon>
        <taxon>Hexamitidae</taxon>
        <taxon>Giardiinae</taxon>
        <taxon>Giardia</taxon>
    </lineage>
</organism>
<evidence type="ECO:0000313" key="11">
    <source>
        <dbReference type="Proteomes" id="UP000018320"/>
    </source>
</evidence>
<dbReference type="InterPro" id="IPR015415">
    <property type="entry name" value="Spast_Vps4_C"/>
</dbReference>
<comment type="subcellular location">
    <subcellularLocation>
        <location evidence="1">Endosome membrane</location>
        <topology evidence="1">Peripheral membrane protein</topology>
    </subcellularLocation>
</comment>
<dbReference type="Pfam" id="PF17862">
    <property type="entry name" value="AAA_lid_3"/>
    <property type="match status" value="1"/>
</dbReference>
<dbReference type="InterPro" id="IPR036181">
    <property type="entry name" value="MIT_dom_sf"/>
</dbReference>
<dbReference type="InterPro" id="IPR027417">
    <property type="entry name" value="P-loop_NTPase"/>
</dbReference>
<dbReference type="FunFam" id="1.10.8.60:FF:000015">
    <property type="entry name" value="vacuolar protein sorting-associated protein 4A"/>
    <property type="match status" value="1"/>
</dbReference>
<evidence type="ECO:0000256" key="2">
    <source>
        <dbReference type="ARBA" id="ARBA00006914"/>
    </source>
</evidence>
<keyword evidence="3 7" id="KW-0547">Nucleotide-binding</keyword>
<dbReference type="PROSITE" id="PS00674">
    <property type="entry name" value="AAA"/>
    <property type="match status" value="1"/>
</dbReference>
<evidence type="ECO:0000256" key="7">
    <source>
        <dbReference type="RuleBase" id="RU003651"/>
    </source>
</evidence>
<evidence type="ECO:0000256" key="5">
    <source>
        <dbReference type="ARBA" id="ARBA00022840"/>
    </source>
</evidence>